<evidence type="ECO:0000256" key="1">
    <source>
        <dbReference type="ARBA" id="ARBA00001946"/>
    </source>
</evidence>
<dbReference type="GO" id="GO:0005525">
    <property type="term" value="F:GTP binding"/>
    <property type="evidence" value="ECO:0007669"/>
    <property type="project" value="UniProtKB-KW"/>
</dbReference>
<evidence type="ECO:0000256" key="6">
    <source>
        <dbReference type="ARBA" id="ARBA00022694"/>
    </source>
</evidence>
<keyword evidence="5" id="KW-0808">Transferase</keyword>
<evidence type="ECO:0000256" key="9">
    <source>
        <dbReference type="ARBA" id="ARBA00022741"/>
    </source>
</evidence>
<keyword evidence="6" id="KW-0819">tRNA processing</keyword>
<evidence type="ECO:0000256" key="7">
    <source>
        <dbReference type="ARBA" id="ARBA00022695"/>
    </source>
</evidence>
<sequence>MEKFGWEYIKSLQPEDTYLPECWSVARIHGIGFHKLASLHKWKRPTDERALKLMTRAAKSVMLDLKDITMAYGHNDEYSFVFKRETQIFERRAVKIVAAIVSQFSAAFAVFWNEFFPDTELQFPPSFDCCIWALQTHQNVRDYFSWRQAECHFENLYNTAYSNLLQDGVSKTDVEKELSGASVRVLNEILLSRFNMEYKNKPELYKQGTVIILPATTNGFLSPKEKIPRRDSLLDKFIELNCCVEDDTFWGNYPHVLNSKALKMLADLDKEKKRMDVADLGPFQGKIPQRSRSNSVNLPVKFSYDDARNVGLQLGKIADDYKQTTSPERRTSLQSNGLF</sequence>
<keyword evidence="16" id="KW-1185">Reference proteome</keyword>
<evidence type="ECO:0000256" key="5">
    <source>
        <dbReference type="ARBA" id="ARBA00022679"/>
    </source>
</evidence>
<evidence type="ECO:0000256" key="4">
    <source>
        <dbReference type="ARBA" id="ARBA00022310"/>
    </source>
</evidence>
<dbReference type="PANTHER" id="PTHR12729:SF6">
    <property type="entry name" value="TRNA(HIS) GUANYLYLTRANSFERASE-RELATED"/>
    <property type="match status" value="1"/>
</dbReference>
<dbReference type="InterPro" id="IPR024956">
    <property type="entry name" value="tRNAHis_GuaTrfase_cat"/>
</dbReference>
<proteinExistence type="inferred from homology"/>
<keyword evidence="11" id="KW-0342">GTP-binding</keyword>
<keyword evidence="10" id="KW-0460">Magnesium</keyword>
<dbReference type="GO" id="GO:0000287">
    <property type="term" value="F:magnesium ion binding"/>
    <property type="evidence" value="ECO:0007669"/>
    <property type="project" value="InterPro"/>
</dbReference>
<organism evidence="15 16">
    <name type="scientific">Allacma fusca</name>
    <dbReference type="NCBI Taxonomy" id="39272"/>
    <lineage>
        <taxon>Eukaryota</taxon>
        <taxon>Metazoa</taxon>
        <taxon>Ecdysozoa</taxon>
        <taxon>Arthropoda</taxon>
        <taxon>Hexapoda</taxon>
        <taxon>Collembola</taxon>
        <taxon>Symphypleona</taxon>
        <taxon>Sminthuridae</taxon>
        <taxon>Allacma</taxon>
    </lineage>
</organism>
<evidence type="ECO:0000256" key="2">
    <source>
        <dbReference type="ARBA" id="ARBA00010113"/>
    </source>
</evidence>
<evidence type="ECO:0000256" key="3">
    <source>
        <dbReference type="ARBA" id="ARBA00012511"/>
    </source>
</evidence>
<dbReference type="EMBL" id="CAJVCH010082469">
    <property type="protein sequence ID" value="CAG7721747.1"/>
    <property type="molecule type" value="Genomic_DNA"/>
</dbReference>
<dbReference type="OrthoDB" id="62560at2759"/>
<evidence type="ECO:0000256" key="10">
    <source>
        <dbReference type="ARBA" id="ARBA00022842"/>
    </source>
</evidence>
<keyword evidence="9" id="KW-0547">Nucleotide-binding</keyword>
<dbReference type="GO" id="GO:0008193">
    <property type="term" value="F:tRNA guanylyltransferase activity"/>
    <property type="evidence" value="ECO:0007669"/>
    <property type="project" value="UniProtKB-EC"/>
</dbReference>
<evidence type="ECO:0000313" key="15">
    <source>
        <dbReference type="EMBL" id="CAG7721747.1"/>
    </source>
</evidence>
<feature type="domain" description="tRNAHis guanylyltransferase catalytic" evidence="13">
    <location>
        <begin position="7"/>
        <end position="133"/>
    </location>
</feature>
<dbReference type="Pfam" id="PF04446">
    <property type="entry name" value="Thg1"/>
    <property type="match status" value="1"/>
</dbReference>
<comment type="caution">
    <text evidence="15">The sequence shown here is derived from an EMBL/GenBank/DDBJ whole genome shotgun (WGS) entry which is preliminary data.</text>
</comment>
<dbReference type="Proteomes" id="UP000708208">
    <property type="component" value="Unassembled WGS sequence"/>
</dbReference>
<evidence type="ECO:0000259" key="14">
    <source>
        <dbReference type="Pfam" id="PF14413"/>
    </source>
</evidence>
<dbReference type="InterPro" id="IPR025845">
    <property type="entry name" value="Thg1_C_dom"/>
</dbReference>
<dbReference type="GO" id="GO:0006400">
    <property type="term" value="P:tRNA modification"/>
    <property type="evidence" value="ECO:0007669"/>
    <property type="project" value="InterPro"/>
</dbReference>
<name>A0A8J2JMU1_9HEXA</name>
<accession>A0A8J2JMU1</accession>
<comment type="catalytic activity">
    <reaction evidence="12">
        <text>a 5'-end ribonucleotide-tRNA(His) + GTP + ATP + H2O = a 5'-end phospho-guanosine-ribonucleotide-tRNA(His) + AMP + 2 diphosphate + H(+)</text>
        <dbReference type="Rhea" id="RHEA:54564"/>
        <dbReference type="Rhea" id="RHEA-COMP:14193"/>
        <dbReference type="Rhea" id="RHEA-COMP:14917"/>
        <dbReference type="ChEBI" id="CHEBI:15377"/>
        <dbReference type="ChEBI" id="CHEBI:15378"/>
        <dbReference type="ChEBI" id="CHEBI:30616"/>
        <dbReference type="ChEBI" id="CHEBI:33019"/>
        <dbReference type="ChEBI" id="CHEBI:37565"/>
        <dbReference type="ChEBI" id="CHEBI:138282"/>
        <dbReference type="ChEBI" id="CHEBI:141847"/>
        <dbReference type="ChEBI" id="CHEBI:456215"/>
        <dbReference type="EC" id="2.7.7.79"/>
    </reaction>
</comment>
<evidence type="ECO:0000256" key="12">
    <source>
        <dbReference type="ARBA" id="ARBA00047281"/>
    </source>
</evidence>
<feature type="domain" description="Thg1 C-terminal" evidence="14">
    <location>
        <begin position="138"/>
        <end position="216"/>
    </location>
</feature>
<comment type="similarity">
    <text evidence="2">Belongs to the tRNA(His) guanylyltransferase family.</text>
</comment>
<dbReference type="AlphaFoldDB" id="A0A8J2JMU1"/>
<reference evidence="15" key="1">
    <citation type="submission" date="2021-06" db="EMBL/GenBank/DDBJ databases">
        <authorList>
            <person name="Hodson N. C."/>
            <person name="Mongue J. A."/>
            <person name="Jaron S. K."/>
        </authorList>
    </citation>
    <scope>NUCLEOTIDE SEQUENCE</scope>
</reference>
<dbReference type="PANTHER" id="PTHR12729">
    <property type="entry name" value="TRNA(HIS) GUANYLYLTRANSFERASE-RELATED"/>
    <property type="match status" value="1"/>
</dbReference>
<keyword evidence="8" id="KW-0479">Metal-binding</keyword>
<protein>
    <recommendedName>
        <fullName evidence="4">Probable tRNA(His) guanylyltransferase</fullName>
        <ecNumber evidence="3">2.7.7.79</ecNumber>
    </recommendedName>
</protein>
<evidence type="ECO:0000256" key="11">
    <source>
        <dbReference type="ARBA" id="ARBA00023134"/>
    </source>
</evidence>
<evidence type="ECO:0000256" key="8">
    <source>
        <dbReference type="ARBA" id="ARBA00022723"/>
    </source>
</evidence>
<gene>
    <name evidence="15" type="ORF">AFUS01_LOCUS10941</name>
</gene>
<dbReference type="EC" id="2.7.7.79" evidence="3"/>
<dbReference type="InterPro" id="IPR007537">
    <property type="entry name" value="tRNAHis_GuaTrfase_Thg1"/>
</dbReference>
<dbReference type="Pfam" id="PF14413">
    <property type="entry name" value="Thg1C"/>
    <property type="match status" value="1"/>
</dbReference>
<comment type="cofactor">
    <cofactor evidence="1">
        <name>Mg(2+)</name>
        <dbReference type="ChEBI" id="CHEBI:18420"/>
    </cofactor>
</comment>
<evidence type="ECO:0000259" key="13">
    <source>
        <dbReference type="Pfam" id="PF04446"/>
    </source>
</evidence>
<keyword evidence="7" id="KW-0548">Nucleotidyltransferase</keyword>
<evidence type="ECO:0000313" key="16">
    <source>
        <dbReference type="Proteomes" id="UP000708208"/>
    </source>
</evidence>